<evidence type="ECO:0000256" key="1">
    <source>
        <dbReference type="SAM" id="MobiDB-lite"/>
    </source>
</evidence>
<dbReference type="EMBL" id="CP001778">
    <property type="protein sequence ID" value="ADD42803.1"/>
    <property type="molecule type" value="Genomic_DNA"/>
</dbReference>
<dbReference type="eggNOG" id="COG1846">
    <property type="taxonomic scope" value="Bacteria"/>
</dbReference>
<dbReference type="PANTHER" id="PTHR33164">
    <property type="entry name" value="TRANSCRIPTIONAL REGULATOR, MARR FAMILY"/>
    <property type="match status" value="1"/>
</dbReference>
<dbReference type="PANTHER" id="PTHR33164:SF106">
    <property type="entry name" value="TRANSCRIPTIONAL REGULATORY PROTEIN"/>
    <property type="match status" value="1"/>
</dbReference>
<dbReference type="PROSITE" id="PS50995">
    <property type="entry name" value="HTH_MARR_2"/>
    <property type="match status" value="1"/>
</dbReference>
<dbReference type="Proteomes" id="UP000000844">
    <property type="component" value="Chromosome"/>
</dbReference>
<dbReference type="GO" id="GO:0006950">
    <property type="term" value="P:response to stress"/>
    <property type="evidence" value="ECO:0007669"/>
    <property type="project" value="TreeGrafter"/>
</dbReference>
<dbReference type="AlphaFoldDB" id="D3QAM0"/>
<proteinExistence type="predicted"/>
<dbReference type="KEGG" id="sna:Snas_3132"/>
<dbReference type="GO" id="GO:0003700">
    <property type="term" value="F:DNA-binding transcription factor activity"/>
    <property type="evidence" value="ECO:0007669"/>
    <property type="project" value="InterPro"/>
</dbReference>
<protein>
    <submittedName>
        <fullName evidence="3">Transcriptional regulator, MarR family</fullName>
    </submittedName>
</protein>
<accession>D3QAM0</accession>
<dbReference type="OrthoDB" id="3173926at2"/>
<dbReference type="STRING" id="446470.Snas_3132"/>
<dbReference type="HOGENOM" id="CLU_083287_1_1_11"/>
<organism evidence="3 4">
    <name type="scientific">Stackebrandtia nassauensis (strain DSM 44728 / CIP 108903 / NRRL B-16338 / NBRC 102104 / LLR-40K-21)</name>
    <dbReference type="NCBI Taxonomy" id="446470"/>
    <lineage>
        <taxon>Bacteria</taxon>
        <taxon>Bacillati</taxon>
        <taxon>Actinomycetota</taxon>
        <taxon>Actinomycetes</taxon>
        <taxon>Glycomycetales</taxon>
        <taxon>Glycomycetaceae</taxon>
        <taxon>Stackebrandtia</taxon>
    </lineage>
</organism>
<dbReference type="InterPro" id="IPR000835">
    <property type="entry name" value="HTH_MarR-typ"/>
</dbReference>
<feature type="domain" description="HTH marR-type" evidence="2">
    <location>
        <begin position="1"/>
        <end position="141"/>
    </location>
</feature>
<feature type="region of interest" description="Disordered" evidence="1">
    <location>
        <begin position="143"/>
        <end position="165"/>
    </location>
</feature>
<dbReference type="InterPro" id="IPR036388">
    <property type="entry name" value="WH-like_DNA-bd_sf"/>
</dbReference>
<dbReference type="InterPro" id="IPR039422">
    <property type="entry name" value="MarR/SlyA-like"/>
</dbReference>
<dbReference type="InterPro" id="IPR036390">
    <property type="entry name" value="WH_DNA-bd_sf"/>
</dbReference>
<evidence type="ECO:0000313" key="3">
    <source>
        <dbReference type="EMBL" id="ADD42803.1"/>
    </source>
</evidence>
<feature type="compositionally biased region" description="Basic and acidic residues" evidence="1">
    <location>
        <begin position="143"/>
        <end position="156"/>
    </location>
</feature>
<reference evidence="3 4" key="1">
    <citation type="journal article" date="2009" name="Stand. Genomic Sci.">
        <title>Complete genome sequence of Stackebrandtia nassauensis type strain (LLR-40K-21).</title>
        <authorList>
            <person name="Munk C."/>
            <person name="Lapidus A."/>
            <person name="Copeland A."/>
            <person name="Jando M."/>
            <person name="Mayilraj S."/>
            <person name="Glavina Del Rio T."/>
            <person name="Nolan M."/>
            <person name="Chen F."/>
            <person name="Lucas S."/>
            <person name="Tice H."/>
            <person name="Cheng J.F."/>
            <person name="Han C."/>
            <person name="Detter J.C."/>
            <person name="Bruce D."/>
            <person name="Goodwin L."/>
            <person name="Chain P."/>
            <person name="Pitluck S."/>
            <person name="Goker M."/>
            <person name="Ovchinikova G."/>
            <person name="Pati A."/>
            <person name="Ivanova N."/>
            <person name="Mavromatis K."/>
            <person name="Chen A."/>
            <person name="Palaniappan K."/>
            <person name="Land M."/>
            <person name="Hauser L."/>
            <person name="Chang Y.J."/>
            <person name="Jeffries C.D."/>
            <person name="Bristow J."/>
            <person name="Eisen J.A."/>
            <person name="Markowitz V."/>
            <person name="Hugenholtz P."/>
            <person name="Kyrpides N.C."/>
            <person name="Klenk H.P."/>
        </authorList>
    </citation>
    <scope>NUCLEOTIDE SEQUENCE [LARGE SCALE GENOMIC DNA]</scope>
    <source>
        <strain evidence="4">DSM 44728 / CIP 108903 / NRRL B-16338 / NBRC 102104 / LLR-40K-21</strain>
    </source>
</reference>
<dbReference type="SUPFAM" id="SSF46785">
    <property type="entry name" value="Winged helix' DNA-binding domain"/>
    <property type="match status" value="1"/>
</dbReference>
<dbReference type="Pfam" id="PF12802">
    <property type="entry name" value="MarR_2"/>
    <property type="match status" value="1"/>
</dbReference>
<gene>
    <name evidence="3" type="ordered locus">Snas_3132</name>
</gene>
<sequence>MTASRDGLLEELVREMPWYISASMRFQMAVADQLDMPLADVHAIGALVEFEPIGAARLAELMGMTSGAVTRLVDRLERGGYVRRSPDPADRRRVVLRAVPERVAEIGRYYASMGESWQRQLADCSDEQLRFLVEFLRRGRDDTQRETARLRSDGRAHGTRRRREP</sequence>
<evidence type="ECO:0000313" key="4">
    <source>
        <dbReference type="Proteomes" id="UP000000844"/>
    </source>
</evidence>
<dbReference type="Gene3D" id="1.10.10.10">
    <property type="entry name" value="Winged helix-like DNA-binding domain superfamily/Winged helix DNA-binding domain"/>
    <property type="match status" value="1"/>
</dbReference>
<name>D3QAM0_STANL</name>
<dbReference type="SMART" id="SM00347">
    <property type="entry name" value="HTH_MARR"/>
    <property type="match status" value="1"/>
</dbReference>
<keyword evidence="4" id="KW-1185">Reference proteome</keyword>
<dbReference type="RefSeq" id="WP_013018374.1">
    <property type="nucleotide sequence ID" value="NC_013947.1"/>
</dbReference>
<evidence type="ECO:0000259" key="2">
    <source>
        <dbReference type="PROSITE" id="PS50995"/>
    </source>
</evidence>